<dbReference type="GO" id="GO:0046872">
    <property type="term" value="F:metal ion binding"/>
    <property type="evidence" value="ECO:0007669"/>
    <property type="project" value="UniProtKB-KW"/>
</dbReference>
<keyword evidence="5" id="KW-0378">Hydrolase</keyword>
<evidence type="ECO:0000256" key="7">
    <source>
        <dbReference type="ARBA" id="ARBA00050605"/>
    </source>
</evidence>
<dbReference type="RefSeq" id="XP_033462205.1">
    <property type="nucleotide sequence ID" value="XM_033604222.1"/>
</dbReference>
<evidence type="ECO:0000256" key="3">
    <source>
        <dbReference type="ARBA" id="ARBA00007749"/>
    </source>
</evidence>
<keyword evidence="9" id="KW-1185">Reference proteome</keyword>
<dbReference type="InterPro" id="IPR036388">
    <property type="entry name" value="WH-like_DNA-bd_sf"/>
</dbReference>
<dbReference type="FunFam" id="3.60.15.10:FF:000041">
    <property type="entry name" value="Metallo-beta-lactamase domain protein"/>
    <property type="match status" value="1"/>
</dbReference>
<dbReference type="InterPro" id="IPR001279">
    <property type="entry name" value="Metallo-B-lactamas"/>
</dbReference>
<comment type="catalytic activity">
    <reaction evidence="7">
        <text>(3R)-atrochrysone 2-carbonyl-[ACP] + H2O = (3R)-atrochrysone 2-carboxylate + holo-[ACP] + H(+)</text>
        <dbReference type="Rhea" id="RHEA:64236"/>
        <dbReference type="Rhea" id="RHEA-COMP:9685"/>
        <dbReference type="Rhea" id="RHEA-COMP:20479"/>
        <dbReference type="ChEBI" id="CHEBI:15377"/>
        <dbReference type="ChEBI" id="CHEBI:15378"/>
        <dbReference type="ChEBI" id="CHEBI:64479"/>
        <dbReference type="ChEBI" id="CHEBI:234107"/>
        <dbReference type="ChEBI" id="CHEBI:234110"/>
    </reaction>
    <physiologicalReaction direction="left-to-right" evidence="7">
        <dbReference type="Rhea" id="RHEA:64237"/>
    </physiologicalReaction>
</comment>
<dbReference type="InterPro" id="IPR036866">
    <property type="entry name" value="RibonucZ/Hydroxyglut_hydro"/>
</dbReference>
<keyword evidence="6" id="KW-0862">Zinc</keyword>
<dbReference type="Gene3D" id="1.10.10.10">
    <property type="entry name" value="Winged helix-like DNA-binding domain superfamily/Winged helix DNA-binding domain"/>
    <property type="match status" value="1"/>
</dbReference>
<comment type="cofactor">
    <cofactor evidence="1">
        <name>Zn(2+)</name>
        <dbReference type="ChEBI" id="CHEBI:29105"/>
    </cofactor>
</comment>
<reference evidence="10" key="3">
    <citation type="submission" date="2025-08" db="UniProtKB">
        <authorList>
            <consortium name="RefSeq"/>
        </authorList>
    </citation>
    <scope>IDENTIFICATION</scope>
    <source>
        <strain evidence="10">CBS 342.82</strain>
    </source>
</reference>
<evidence type="ECO:0000256" key="6">
    <source>
        <dbReference type="ARBA" id="ARBA00022833"/>
    </source>
</evidence>
<evidence type="ECO:0000313" key="9">
    <source>
        <dbReference type="Proteomes" id="UP000504637"/>
    </source>
</evidence>
<dbReference type="CDD" id="cd07722">
    <property type="entry name" value="LACTB2-like_MBL-fold"/>
    <property type="match status" value="1"/>
</dbReference>
<comment type="similarity">
    <text evidence="3">Belongs to the metallo-beta-lactamase superfamily.</text>
</comment>
<dbReference type="GO" id="GO:0016787">
    <property type="term" value="F:hydrolase activity"/>
    <property type="evidence" value="ECO:0007669"/>
    <property type="project" value="UniProtKB-KW"/>
</dbReference>
<protein>
    <submittedName>
        <fullName evidence="10">Metallo-beta-lactamase superfamily protein</fullName>
    </submittedName>
</protein>
<dbReference type="PANTHER" id="PTHR23131:SF2">
    <property type="entry name" value="LACTAMASE-LIKE PROTEIN APTB-RELATED"/>
    <property type="match status" value="1"/>
</dbReference>
<dbReference type="OrthoDB" id="17458at2759"/>
<proteinExistence type="inferred from homology"/>
<keyword evidence="4" id="KW-0479">Metal-binding</keyword>
<dbReference type="PANTHER" id="PTHR23131">
    <property type="entry name" value="ENDORIBONUCLEASE LACTB2"/>
    <property type="match status" value="1"/>
</dbReference>
<feature type="domain" description="Metallo-beta-lactamase" evidence="8">
    <location>
        <begin position="53"/>
        <end position="209"/>
    </location>
</feature>
<dbReference type="SMART" id="SM00849">
    <property type="entry name" value="Lactamase_B"/>
    <property type="match status" value="1"/>
</dbReference>
<evidence type="ECO:0000259" key="8">
    <source>
        <dbReference type="SMART" id="SM00849"/>
    </source>
</evidence>
<dbReference type="GO" id="GO:0044550">
    <property type="term" value="P:secondary metabolite biosynthetic process"/>
    <property type="evidence" value="ECO:0007669"/>
    <property type="project" value="TreeGrafter"/>
</dbReference>
<accession>A0A6J3MC32</accession>
<dbReference type="SUPFAM" id="SSF56281">
    <property type="entry name" value="Metallo-hydrolase/oxidoreductase"/>
    <property type="match status" value="1"/>
</dbReference>
<dbReference type="AlphaFoldDB" id="A0A6J3MC32"/>
<organism evidence="10">
    <name type="scientific">Dissoconium aciculare CBS 342.82</name>
    <dbReference type="NCBI Taxonomy" id="1314786"/>
    <lineage>
        <taxon>Eukaryota</taxon>
        <taxon>Fungi</taxon>
        <taxon>Dikarya</taxon>
        <taxon>Ascomycota</taxon>
        <taxon>Pezizomycotina</taxon>
        <taxon>Dothideomycetes</taxon>
        <taxon>Dothideomycetidae</taxon>
        <taxon>Mycosphaerellales</taxon>
        <taxon>Dissoconiaceae</taxon>
        <taxon>Dissoconium</taxon>
    </lineage>
</organism>
<gene>
    <name evidence="10" type="ORF">K489DRAFT_377716</name>
</gene>
<evidence type="ECO:0000256" key="5">
    <source>
        <dbReference type="ARBA" id="ARBA00022801"/>
    </source>
</evidence>
<dbReference type="InterPro" id="IPR047921">
    <property type="entry name" value="LACTB2-like_MBL-fold"/>
</dbReference>
<dbReference type="Gene3D" id="3.60.15.10">
    <property type="entry name" value="Ribonuclease Z/Hydroxyacylglutathione hydrolase-like"/>
    <property type="match status" value="1"/>
</dbReference>
<dbReference type="InterPro" id="IPR050662">
    <property type="entry name" value="Sec-metab_biosynth-thioest"/>
</dbReference>
<dbReference type="GeneID" id="54362022"/>
<name>A0A6J3MC32_9PEZI</name>
<evidence type="ECO:0000313" key="10">
    <source>
        <dbReference type="RefSeq" id="XP_033462205.1"/>
    </source>
</evidence>
<evidence type="ECO:0000256" key="2">
    <source>
        <dbReference type="ARBA" id="ARBA00005179"/>
    </source>
</evidence>
<evidence type="ECO:0000256" key="1">
    <source>
        <dbReference type="ARBA" id="ARBA00001947"/>
    </source>
</evidence>
<comment type="pathway">
    <text evidence="2">Secondary metabolite biosynthesis.</text>
</comment>
<reference evidence="10" key="2">
    <citation type="submission" date="2020-04" db="EMBL/GenBank/DDBJ databases">
        <authorList>
            <consortium name="NCBI Genome Project"/>
        </authorList>
    </citation>
    <scope>NUCLEOTIDE SEQUENCE</scope>
    <source>
        <strain evidence="10">CBS 342.82</strain>
    </source>
</reference>
<reference evidence="10" key="1">
    <citation type="submission" date="2020-01" db="EMBL/GenBank/DDBJ databases">
        <authorList>
            <consortium name="DOE Joint Genome Institute"/>
            <person name="Haridas S."/>
            <person name="Albert R."/>
            <person name="Binder M."/>
            <person name="Bloem J."/>
            <person name="Labutti K."/>
            <person name="Salamov A."/>
            <person name="Andreopoulos B."/>
            <person name="Baker S.E."/>
            <person name="Barry K."/>
            <person name="Bills G."/>
            <person name="Bluhm B.H."/>
            <person name="Cannon C."/>
            <person name="Castanera R."/>
            <person name="Culley D.E."/>
            <person name="Daum C."/>
            <person name="Ezra D."/>
            <person name="Gonzalez J.B."/>
            <person name="Henrissat B."/>
            <person name="Kuo A."/>
            <person name="Liang C."/>
            <person name="Lipzen A."/>
            <person name="Lutzoni F."/>
            <person name="Magnuson J."/>
            <person name="Mondo S."/>
            <person name="Nolan M."/>
            <person name="Ohm R."/>
            <person name="Pangilinan J."/>
            <person name="Park H.-J."/>
            <person name="Ramirez L."/>
            <person name="Alfaro M."/>
            <person name="Sun H."/>
            <person name="Tritt A."/>
            <person name="Yoshinaga Y."/>
            <person name="Zwiers L.-H."/>
            <person name="Turgeon B.G."/>
            <person name="Goodwin S.B."/>
            <person name="Spatafora J.W."/>
            <person name="Crous P.W."/>
            <person name="Grigoriev I.V."/>
        </authorList>
    </citation>
    <scope>NUCLEOTIDE SEQUENCE</scope>
    <source>
        <strain evidence="10">CBS 342.82</strain>
    </source>
</reference>
<sequence>MATLANVKIDREFWKDYLCAQGRQLPLLEDVEDLTNRVVRVMGGNPGEMQLQGTNTFLLGTGKERILIDTGEGIPVWIERLVEILNDRDLTIAHVLLTHWHGDHTGGVPDLVAHDPSIAHRIYKCNPDPGQLDIQNQQIFAVEGATVRALFTPGHAIDHMCFLLEEENALFTGDNVLGHGFTVVEDLASYLQSLERMAAQGCTIGYPAHGVTIDNLPAKLNQYIRQKRTREKLILRALLDHMSAQNRNPRLANLSAQEIIRIIHGEVPKELLQGAIEPSTMEILRMLADTRKVGFSLNGGTQRWFVNKQTLVM</sequence>
<dbReference type="Proteomes" id="UP000504637">
    <property type="component" value="Unplaced"/>
</dbReference>
<evidence type="ECO:0000256" key="4">
    <source>
        <dbReference type="ARBA" id="ARBA00022723"/>
    </source>
</evidence>
<dbReference type="Pfam" id="PF00753">
    <property type="entry name" value="Lactamase_B"/>
    <property type="match status" value="2"/>
</dbReference>